<reference evidence="10 11" key="1">
    <citation type="journal article" date="2012" name="J. Bacteriol.">
        <title>Draft genome of Streptomyces tsukubaensis NRRL 18488, the producer of the clinically important immunosuppressant tacrolimus (FK506).</title>
        <authorList>
            <person name="Barreiro C."/>
            <person name="Prieto C."/>
            <person name="Sola-Landa A."/>
            <person name="Solera E."/>
            <person name="Martinez-Castro M."/>
            <person name="Perez-Redondo R."/>
            <person name="Garcia-Estrada C."/>
            <person name="Aparicio J.F."/>
            <person name="Fernandez-Martinez L.T."/>
            <person name="Santos-Aberturas J."/>
            <person name="Salehi-Najafabadi Z."/>
            <person name="Rodriguez-Garcia A."/>
            <person name="Tauch A."/>
            <person name="Martin J.F."/>
        </authorList>
    </citation>
    <scope>NUCLEOTIDE SEQUENCE [LARGE SCALE GENOMIC DNA]</scope>
    <source>
        <strain evidence="11">DSM 42081 / NBRC 108919 / NRRL 18488 / 9993</strain>
    </source>
</reference>
<keyword evidence="6" id="KW-0808">Transferase</keyword>
<keyword evidence="4" id="KW-0963">Cytoplasm</keyword>
<accession>I2NB44</accession>
<dbReference type="InterPro" id="IPR054514">
    <property type="entry name" value="RhiE-like_linker"/>
</dbReference>
<dbReference type="InterPro" id="IPR014031">
    <property type="entry name" value="Ketoacyl_synth_C"/>
</dbReference>
<dbReference type="Gene3D" id="3.30.70.3290">
    <property type="match status" value="1"/>
</dbReference>
<evidence type="ECO:0000256" key="4">
    <source>
        <dbReference type="ARBA" id="ARBA00022490"/>
    </source>
</evidence>
<keyword evidence="7" id="KW-0677">Repeat</keyword>
<dbReference type="CDD" id="cd00833">
    <property type="entry name" value="PKS"/>
    <property type="match status" value="1"/>
</dbReference>
<evidence type="ECO:0000259" key="8">
    <source>
        <dbReference type="PROSITE" id="PS50075"/>
    </source>
</evidence>
<evidence type="ECO:0000256" key="3">
    <source>
        <dbReference type="ARBA" id="ARBA00022450"/>
    </source>
</evidence>
<evidence type="ECO:0000256" key="2">
    <source>
        <dbReference type="ARBA" id="ARBA00004792"/>
    </source>
</evidence>
<evidence type="ECO:0000256" key="1">
    <source>
        <dbReference type="ARBA" id="ARBA00004496"/>
    </source>
</evidence>
<evidence type="ECO:0000256" key="6">
    <source>
        <dbReference type="ARBA" id="ARBA00022679"/>
    </source>
</evidence>
<dbReference type="AlphaFoldDB" id="I2NB44"/>
<evidence type="ECO:0000256" key="7">
    <source>
        <dbReference type="ARBA" id="ARBA00022737"/>
    </source>
</evidence>
<keyword evidence="5" id="KW-0597">Phosphoprotein</keyword>
<dbReference type="SMART" id="SM00825">
    <property type="entry name" value="PKS_KS"/>
    <property type="match status" value="1"/>
</dbReference>
<dbReference type="PROSITE" id="PS52004">
    <property type="entry name" value="KS3_2"/>
    <property type="match status" value="1"/>
</dbReference>
<dbReference type="EMBL" id="CP029159">
    <property type="protein sequence ID" value="QKM66092.1"/>
    <property type="molecule type" value="Genomic_DNA"/>
</dbReference>
<sequence length="700" mass="72897">MTYGPDITESLALQPAAEPVLRPRRDAPVAVVGAACRVPGANDPSELWKLVCRGETMISRVPAERIPGYDADTARTAEVHAGLLERIDTFDAEFFGIRPREAAAMDPQHRLLLEEAWHACEAAGIAPGDLAGSRTGVFMGVNASEYRERLAASTIDAFSATTVPGAFAANRISRQFDLRGPSITVDTASASGMTALALAVAALRAGECAAAFVGGVFVLCNGVGETVYRRARMLSPGNRARPLDAAADGYLRGEGVVCLLLKPLETALADGDPVFTVIRDAGTGHDGRRGGLTSADASALAELVIRTVRGAGLEMTDLGYAECHSGGNPVTDLAEAAALALAVRQDGAGARGAGPDGALWLGSLKGTIGHLEAAAGLVSLTKAALVLQHGLLPPVTGLDTVAPGLKELAPAVRPVEHATPWPAAPTPHRACVTTFGVGGSTVCAVLEQPPRSASAPSAVHHGRFLVPLSAATPAALDRLRRRLRDHLVGRTPAPGIAAVAWTLQAGRAPLPARLLLAATGIDELIDGLTRPAGEQEHDGPPAGLTGHQQALAVSWTAGQDVDWSTLWPHGTPRRIPLAPYPFEPAGHWLPGCDAPTGPAARPVRSQQTATPALLPEPGPYDEGALRDTVLRILATALRCEPEALDPHAQLRDLGLNSLLVAELSIALADRLGRDVQPELIYRHATAQNLITALEADRNPA</sequence>
<dbReference type="GO" id="GO:0031177">
    <property type="term" value="F:phosphopantetheine binding"/>
    <property type="evidence" value="ECO:0007669"/>
    <property type="project" value="InterPro"/>
</dbReference>
<gene>
    <name evidence="10" type="ORF">STSU_001880</name>
</gene>
<organism evidence="10 11">
    <name type="scientific">Streptomyces tsukubensis (strain DSM 42081 / NBRC 108919 / NRRL 18488 / 9993)</name>
    <dbReference type="NCBI Taxonomy" id="1114943"/>
    <lineage>
        <taxon>Bacteria</taxon>
        <taxon>Bacillati</taxon>
        <taxon>Actinomycetota</taxon>
        <taxon>Actinomycetes</taxon>
        <taxon>Kitasatosporales</taxon>
        <taxon>Streptomycetaceae</taxon>
        <taxon>Streptomyces</taxon>
    </lineage>
</organism>
<proteinExistence type="predicted"/>
<dbReference type="GO" id="GO:0017000">
    <property type="term" value="P:antibiotic biosynthetic process"/>
    <property type="evidence" value="ECO:0007669"/>
    <property type="project" value="UniProtKB-ARBA"/>
</dbReference>
<dbReference type="SUPFAM" id="SSF47336">
    <property type="entry name" value="ACP-like"/>
    <property type="match status" value="1"/>
</dbReference>
<evidence type="ECO:0000259" key="9">
    <source>
        <dbReference type="PROSITE" id="PS52004"/>
    </source>
</evidence>
<dbReference type="InterPro" id="IPR014030">
    <property type="entry name" value="Ketoacyl_synth_N"/>
</dbReference>
<dbReference type="Proteomes" id="UP000005940">
    <property type="component" value="Chromosome"/>
</dbReference>
<dbReference type="Pfam" id="PF02801">
    <property type="entry name" value="Ketoacyl-synt_C"/>
    <property type="match status" value="1"/>
</dbReference>
<keyword evidence="3" id="KW-0596">Phosphopantetheine</keyword>
<dbReference type="InterPro" id="IPR016039">
    <property type="entry name" value="Thiolase-like"/>
</dbReference>
<dbReference type="InterPro" id="IPR020806">
    <property type="entry name" value="PKS_PP-bd"/>
</dbReference>
<feature type="domain" description="Carrier" evidence="8">
    <location>
        <begin position="623"/>
        <end position="697"/>
    </location>
</feature>
<dbReference type="SMART" id="SM00823">
    <property type="entry name" value="PKS_PP"/>
    <property type="match status" value="1"/>
</dbReference>
<comment type="subcellular location">
    <subcellularLocation>
        <location evidence="1">Cytoplasm</location>
    </subcellularLocation>
</comment>
<evidence type="ECO:0000313" key="10">
    <source>
        <dbReference type="EMBL" id="QKM66092.1"/>
    </source>
</evidence>
<protein>
    <submittedName>
        <fullName evidence="10">Polyketide synthase</fullName>
    </submittedName>
</protein>
<keyword evidence="11" id="KW-1185">Reference proteome</keyword>
<name>I2NB44_STRT9</name>
<dbReference type="InterPro" id="IPR036736">
    <property type="entry name" value="ACP-like_sf"/>
</dbReference>
<dbReference type="RefSeq" id="WP_006344906.1">
    <property type="nucleotide sequence ID" value="NZ_CP029159.1"/>
</dbReference>
<dbReference type="GO" id="GO:0004312">
    <property type="term" value="F:fatty acid synthase activity"/>
    <property type="evidence" value="ECO:0007669"/>
    <property type="project" value="TreeGrafter"/>
</dbReference>
<evidence type="ECO:0000313" key="11">
    <source>
        <dbReference type="Proteomes" id="UP000005940"/>
    </source>
</evidence>
<dbReference type="SUPFAM" id="SSF53901">
    <property type="entry name" value="Thiolase-like"/>
    <property type="match status" value="1"/>
</dbReference>
<evidence type="ECO:0000256" key="5">
    <source>
        <dbReference type="ARBA" id="ARBA00022553"/>
    </source>
</evidence>
<dbReference type="Pfam" id="PF22336">
    <property type="entry name" value="RhiE-like_linker"/>
    <property type="match status" value="1"/>
</dbReference>
<dbReference type="InterPro" id="IPR050091">
    <property type="entry name" value="PKS_NRPS_Biosynth_Enz"/>
</dbReference>
<dbReference type="Gene3D" id="1.10.1200.10">
    <property type="entry name" value="ACP-like"/>
    <property type="match status" value="1"/>
</dbReference>
<dbReference type="PANTHER" id="PTHR43775">
    <property type="entry name" value="FATTY ACID SYNTHASE"/>
    <property type="match status" value="1"/>
</dbReference>
<dbReference type="InterPro" id="IPR009081">
    <property type="entry name" value="PP-bd_ACP"/>
</dbReference>
<comment type="pathway">
    <text evidence="2">Antibiotic biosynthesis.</text>
</comment>
<feature type="domain" description="Ketosynthase family 3 (KS3)" evidence="9">
    <location>
        <begin position="26"/>
        <end position="448"/>
    </location>
</feature>
<dbReference type="Gene3D" id="3.40.47.10">
    <property type="match status" value="1"/>
</dbReference>
<dbReference type="GO" id="GO:0006633">
    <property type="term" value="P:fatty acid biosynthetic process"/>
    <property type="evidence" value="ECO:0007669"/>
    <property type="project" value="TreeGrafter"/>
</dbReference>
<dbReference type="Pfam" id="PF00109">
    <property type="entry name" value="ketoacyl-synt"/>
    <property type="match status" value="1"/>
</dbReference>
<dbReference type="PANTHER" id="PTHR43775:SF37">
    <property type="entry name" value="SI:DKEY-61P9.11"/>
    <property type="match status" value="1"/>
</dbReference>
<dbReference type="PROSITE" id="PS50075">
    <property type="entry name" value="CARRIER"/>
    <property type="match status" value="1"/>
</dbReference>
<dbReference type="Pfam" id="PF00550">
    <property type="entry name" value="PP-binding"/>
    <property type="match status" value="1"/>
</dbReference>
<dbReference type="InterPro" id="IPR020841">
    <property type="entry name" value="PKS_Beta-ketoAc_synthase_dom"/>
</dbReference>